<feature type="binding site" evidence="14">
    <location>
        <position position="120"/>
    </location>
    <ligand>
        <name>Zn(2+)</name>
        <dbReference type="ChEBI" id="CHEBI:29105"/>
        <note>catalytic</note>
    </ligand>
</feature>
<feature type="active site" description="Schiff-base intermediate with substrate" evidence="12">
    <location>
        <position position="256"/>
    </location>
</feature>
<evidence type="ECO:0000256" key="3">
    <source>
        <dbReference type="ARBA" id="ARBA00008055"/>
    </source>
</evidence>
<dbReference type="EC" id="4.2.1.24" evidence="5 16"/>
<dbReference type="Pfam" id="PF00490">
    <property type="entry name" value="ALAD"/>
    <property type="match status" value="1"/>
</dbReference>
<dbReference type="FunFam" id="3.20.20.70:FF:000019">
    <property type="entry name" value="Delta-aminolevulinic acid dehydratase"/>
    <property type="match status" value="1"/>
</dbReference>
<dbReference type="GO" id="GO:0004655">
    <property type="term" value="F:porphobilinogen synthase activity"/>
    <property type="evidence" value="ECO:0007669"/>
    <property type="project" value="UniProtKB-EC"/>
</dbReference>
<feature type="binding site" evidence="14">
    <location>
        <position position="130"/>
    </location>
    <ligand>
        <name>Zn(2+)</name>
        <dbReference type="ChEBI" id="CHEBI:29105"/>
        <note>catalytic</note>
    </ligand>
</feature>
<comment type="subunit">
    <text evidence="4 16">Homooctamer.</text>
</comment>
<dbReference type="GO" id="GO:0006782">
    <property type="term" value="P:protoporphyrinogen IX biosynthetic process"/>
    <property type="evidence" value="ECO:0007669"/>
    <property type="project" value="UniProtKB-UniPathway"/>
</dbReference>
<evidence type="ECO:0000313" key="19">
    <source>
        <dbReference type="Proteomes" id="UP000316968"/>
    </source>
</evidence>
<evidence type="ECO:0000256" key="9">
    <source>
        <dbReference type="ARBA" id="ARBA00023244"/>
    </source>
</evidence>
<feature type="binding site" evidence="13">
    <location>
        <position position="225"/>
    </location>
    <ligand>
        <name>5-aminolevulinate</name>
        <dbReference type="ChEBI" id="CHEBI:356416"/>
        <label>1</label>
    </ligand>
</feature>
<sequence>MAFPTVRHRRLRRTAALRSMVRETAISADDFIMPIFVTYGEGVKNEIGSMPGVYHFSLDTLRGEVDEIVELGIKAVILFGIPESKDSLGTEAYAQDGIIQQATRRIKSWYPDLLVVADTCLCEFTDHGHCGMVHTFERDGHVHGDVLNDESLELLVRTAVAQAEAGADIIAPSNMMDGYVQAIREGLDAAGYDQIPIMAYSVKYASAFYGPFREAAQSAPQFGDRKTYQMDPANALEAIREAESDVLEGADMLMVKPALAYMDIIRTIKNEFDLPLVAYNVSGEYSMVKAGAANGWINEKAIVLELLTGLKRAGADIIITYHSKDAARWLREERS</sequence>
<dbReference type="GO" id="GO:0005829">
    <property type="term" value="C:cytosol"/>
    <property type="evidence" value="ECO:0007669"/>
    <property type="project" value="TreeGrafter"/>
</dbReference>
<protein>
    <recommendedName>
        <fullName evidence="6 16">Delta-aminolevulinic acid dehydratase</fullName>
        <ecNumber evidence="5 16">4.2.1.24</ecNumber>
    </recommendedName>
</protein>
<dbReference type="RefSeq" id="WP_141446487.1">
    <property type="nucleotide sequence ID" value="NZ_CBCSAZ010000006.1"/>
</dbReference>
<feature type="binding site" evidence="13">
    <location>
        <position position="282"/>
    </location>
    <ligand>
        <name>5-aminolevulinate</name>
        <dbReference type="ChEBI" id="CHEBI:356416"/>
        <label>2</label>
    </ligand>
</feature>
<dbReference type="Gene3D" id="3.20.20.70">
    <property type="entry name" value="Aldolase class I"/>
    <property type="match status" value="1"/>
</dbReference>
<evidence type="ECO:0000256" key="12">
    <source>
        <dbReference type="PIRSR" id="PIRSR001415-1"/>
    </source>
</evidence>
<dbReference type="Proteomes" id="UP000316968">
    <property type="component" value="Chromosome"/>
</dbReference>
<dbReference type="InterPro" id="IPR001731">
    <property type="entry name" value="ALAD"/>
</dbReference>
<comment type="cofactor">
    <cofactor evidence="1">
        <name>Zn(2+)</name>
        <dbReference type="ChEBI" id="CHEBI:29105"/>
    </cofactor>
</comment>
<evidence type="ECO:0000256" key="15">
    <source>
        <dbReference type="PIRSR" id="PIRSR001415-5"/>
    </source>
</evidence>
<keyword evidence="19" id="KW-1185">Reference proteome</keyword>
<evidence type="ECO:0000256" key="10">
    <source>
        <dbReference type="ARBA" id="ARBA00025628"/>
    </source>
</evidence>
<dbReference type="UniPathway" id="UPA00251">
    <property type="reaction ID" value="UER00318"/>
</dbReference>
<evidence type="ECO:0000256" key="1">
    <source>
        <dbReference type="ARBA" id="ARBA00001947"/>
    </source>
</evidence>
<evidence type="ECO:0000256" key="8">
    <source>
        <dbReference type="ARBA" id="ARBA00023239"/>
    </source>
</evidence>
<evidence type="ECO:0000256" key="2">
    <source>
        <dbReference type="ARBA" id="ARBA00004694"/>
    </source>
</evidence>
<evidence type="ECO:0000256" key="6">
    <source>
        <dbReference type="ARBA" id="ARBA00020771"/>
    </source>
</evidence>
<evidence type="ECO:0000256" key="4">
    <source>
        <dbReference type="ARBA" id="ARBA00011823"/>
    </source>
</evidence>
<evidence type="ECO:0000256" key="13">
    <source>
        <dbReference type="PIRSR" id="PIRSR001415-2"/>
    </source>
</evidence>
<proteinExistence type="inferred from homology"/>
<dbReference type="PANTHER" id="PTHR11458">
    <property type="entry name" value="DELTA-AMINOLEVULINIC ACID DEHYDRATASE"/>
    <property type="match status" value="1"/>
</dbReference>
<accession>A0A4Y6UUT4</accession>
<dbReference type="KEGG" id="saca:FFV09_04045"/>
<evidence type="ECO:0000256" key="16">
    <source>
        <dbReference type="RuleBase" id="RU000515"/>
    </source>
</evidence>
<evidence type="ECO:0000313" key="18">
    <source>
        <dbReference type="EMBL" id="QDH20101.1"/>
    </source>
</evidence>
<evidence type="ECO:0000256" key="7">
    <source>
        <dbReference type="ARBA" id="ARBA00023133"/>
    </source>
</evidence>
<comment type="similarity">
    <text evidence="3 17">Belongs to the ALAD family.</text>
</comment>
<organism evidence="18 19">
    <name type="scientific">Saccharibacillus brassicae</name>
    <dbReference type="NCBI Taxonomy" id="2583377"/>
    <lineage>
        <taxon>Bacteria</taxon>
        <taxon>Bacillati</taxon>
        <taxon>Bacillota</taxon>
        <taxon>Bacilli</taxon>
        <taxon>Bacillales</taxon>
        <taxon>Paenibacillaceae</taxon>
        <taxon>Saccharibacillus</taxon>
    </lineage>
</organism>
<keyword evidence="15" id="KW-0460">Magnesium</keyword>
<dbReference type="NCBIfam" id="NF006762">
    <property type="entry name" value="PRK09283.1"/>
    <property type="match status" value="1"/>
</dbReference>
<feature type="binding site" evidence="15">
    <location>
        <position position="241"/>
    </location>
    <ligand>
        <name>Mg(2+)</name>
        <dbReference type="ChEBI" id="CHEBI:18420"/>
    </ligand>
</feature>
<dbReference type="EMBL" id="CP041217">
    <property type="protein sequence ID" value="QDH20101.1"/>
    <property type="molecule type" value="Genomic_DNA"/>
</dbReference>
<comment type="function">
    <text evidence="10">Catalyzes an early step in the biosynthesis of tetrapyrroles. Binds two molecules of 5-aminolevulinate per subunit, each at a distinct site, and catalyzes their condensation to form porphobilinogen.</text>
</comment>
<keyword evidence="8 16" id="KW-0456">Lyase</keyword>
<dbReference type="SUPFAM" id="SSF51569">
    <property type="entry name" value="Aldolase"/>
    <property type="match status" value="1"/>
</dbReference>
<evidence type="ECO:0000256" key="17">
    <source>
        <dbReference type="RuleBase" id="RU004161"/>
    </source>
</evidence>
<keyword evidence="7" id="KW-0350">Heme biosynthesis</keyword>
<dbReference type="CDD" id="cd00384">
    <property type="entry name" value="ALAD_PBGS"/>
    <property type="match status" value="1"/>
</dbReference>
<dbReference type="PIRSF" id="PIRSF001415">
    <property type="entry name" value="Porphbilin_synth"/>
    <property type="match status" value="1"/>
</dbReference>
<comment type="catalytic activity">
    <reaction evidence="11 16">
        <text>2 5-aminolevulinate = porphobilinogen + 2 H2O + H(+)</text>
        <dbReference type="Rhea" id="RHEA:24064"/>
        <dbReference type="ChEBI" id="CHEBI:15377"/>
        <dbReference type="ChEBI" id="CHEBI:15378"/>
        <dbReference type="ChEBI" id="CHEBI:58126"/>
        <dbReference type="ChEBI" id="CHEBI:356416"/>
        <dbReference type="EC" id="4.2.1.24"/>
    </reaction>
</comment>
<reference evidence="18 19" key="1">
    <citation type="submission" date="2019-06" db="EMBL/GenBank/DDBJ databases">
        <title>Saccharibacillus brassicae sp. nov., an endophytic bacterium isolated from Chinese cabbage seeds (Brassica pekinensis).</title>
        <authorList>
            <person name="Jiang L."/>
            <person name="Lee J."/>
            <person name="Kim S.W."/>
        </authorList>
    </citation>
    <scope>NUCLEOTIDE SEQUENCE [LARGE SCALE GENOMIC DNA]</scope>
    <source>
        <strain evidence="19">KCTC 43072 / ATSA2</strain>
    </source>
</reference>
<feature type="binding site" evidence="13">
    <location>
        <position position="213"/>
    </location>
    <ligand>
        <name>5-aminolevulinate</name>
        <dbReference type="ChEBI" id="CHEBI:356416"/>
        <label>1</label>
    </ligand>
</feature>
<dbReference type="AlphaFoldDB" id="A0A4Y6UUT4"/>
<evidence type="ECO:0000256" key="5">
    <source>
        <dbReference type="ARBA" id="ARBA00012053"/>
    </source>
</evidence>
<keyword evidence="14" id="KW-0862">Zinc</keyword>
<dbReference type="GO" id="GO:0008270">
    <property type="term" value="F:zinc ion binding"/>
    <property type="evidence" value="ECO:0007669"/>
    <property type="project" value="TreeGrafter"/>
</dbReference>
<evidence type="ECO:0000256" key="14">
    <source>
        <dbReference type="PIRSR" id="PIRSR001415-3"/>
    </source>
</evidence>
<gene>
    <name evidence="18" type="primary">hemB</name>
    <name evidence="18" type="ORF">FFV09_04045</name>
</gene>
<feature type="binding site" evidence="14">
    <location>
        <position position="122"/>
    </location>
    <ligand>
        <name>Zn(2+)</name>
        <dbReference type="ChEBI" id="CHEBI:29105"/>
        <note>catalytic</note>
    </ligand>
</feature>
<dbReference type="InterPro" id="IPR013785">
    <property type="entry name" value="Aldolase_TIM"/>
</dbReference>
<feature type="active site" description="Schiff-base intermediate with substrate" evidence="12">
    <location>
        <position position="203"/>
    </location>
</feature>
<name>A0A4Y6UUT4_SACBS</name>
<evidence type="ECO:0000256" key="11">
    <source>
        <dbReference type="ARBA" id="ARBA00047651"/>
    </source>
</evidence>
<dbReference type="OrthoDB" id="9805001at2"/>
<keyword evidence="9 16" id="KW-0627">Porphyrin biosynthesis</keyword>
<dbReference type="SMART" id="SM01004">
    <property type="entry name" value="ALAD"/>
    <property type="match status" value="1"/>
</dbReference>
<dbReference type="InterPro" id="IPR030656">
    <property type="entry name" value="ALAD_AS"/>
</dbReference>
<dbReference type="PANTHER" id="PTHR11458:SF0">
    <property type="entry name" value="DELTA-AMINOLEVULINIC ACID DEHYDRATASE"/>
    <property type="match status" value="1"/>
</dbReference>
<dbReference type="PROSITE" id="PS00169">
    <property type="entry name" value="D_ALA_DEHYDRATASE"/>
    <property type="match status" value="1"/>
</dbReference>
<keyword evidence="14" id="KW-0479">Metal-binding</keyword>
<dbReference type="PRINTS" id="PR00144">
    <property type="entry name" value="DALDHYDRTASE"/>
</dbReference>
<feature type="binding site" evidence="13">
    <location>
        <position position="321"/>
    </location>
    <ligand>
        <name>5-aminolevulinate</name>
        <dbReference type="ChEBI" id="CHEBI:356416"/>
        <label>2</label>
    </ligand>
</feature>
<comment type="pathway">
    <text evidence="2">Porphyrin-containing compound metabolism; protoporphyrin-IX biosynthesis; coproporphyrinogen-III from 5-aminolevulinate: step 1/4.</text>
</comment>